<feature type="domain" description="F-box protein At3g26010-like beta-propeller" evidence="1">
    <location>
        <begin position="157"/>
        <end position="300"/>
    </location>
</feature>
<evidence type="ECO:0000313" key="2">
    <source>
        <dbReference type="EMBL" id="PRQ53275.1"/>
    </source>
</evidence>
<protein>
    <recommendedName>
        <fullName evidence="1">F-box protein At3g26010-like beta-propeller domain-containing protein</fullName>
    </recommendedName>
</protein>
<organism evidence="2 3">
    <name type="scientific">Rosa chinensis</name>
    <name type="common">China rose</name>
    <dbReference type="NCBI Taxonomy" id="74649"/>
    <lineage>
        <taxon>Eukaryota</taxon>
        <taxon>Viridiplantae</taxon>
        <taxon>Streptophyta</taxon>
        <taxon>Embryophyta</taxon>
        <taxon>Tracheophyta</taxon>
        <taxon>Spermatophyta</taxon>
        <taxon>Magnoliopsida</taxon>
        <taxon>eudicotyledons</taxon>
        <taxon>Gunneridae</taxon>
        <taxon>Pentapetalae</taxon>
        <taxon>rosids</taxon>
        <taxon>fabids</taxon>
        <taxon>Rosales</taxon>
        <taxon>Rosaceae</taxon>
        <taxon>Rosoideae</taxon>
        <taxon>Rosoideae incertae sedis</taxon>
        <taxon>Rosa</taxon>
    </lineage>
</organism>
<dbReference type="PANTHER" id="PTHR35546">
    <property type="entry name" value="F-BOX PROTEIN INTERACTION DOMAIN PROTEIN-RELATED"/>
    <property type="match status" value="1"/>
</dbReference>
<gene>
    <name evidence="2" type="ORF">RchiOBHm_Chr2g0164721</name>
</gene>
<reference evidence="2 3" key="1">
    <citation type="journal article" date="2018" name="Nat. Genet.">
        <title>The Rosa genome provides new insights in the design of modern roses.</title>
        <authorList>
            <person name="Bendahmane M."/>
        </authorList>
    </citation>
    <scope>NUCLEOTIDE SEQUENCE [LARGE SCALE GENOMIC DNA]</scope>
    <source>
        <strain evidence="3">cv. Old Blush</strain>
    </source>
</reference>
<name>A0A2P6S3N0_ROSCH</name>
<accession>A0A2P6S3N0</accession>
<dbReference type="Gene3D" id="1.20.1280.50">
    <property type="match status" value="1"/>
</dbReference>
<dbReference type="InterPro" id="IPR056592">
    <property type="entry name" value="Beta-prop_At3g26010-like"/>
</dbReference>
<dbReference type="OMA" id="LEQACIN"/>
<dbReference type="PANTHER" id="PTHR35546:SF130">
    <property type="entry name" value="EXPRESSED PROTEIN"/>
    <property type="match status" value="1"/>
</dbReference>
<dbReference type="Gramene" id="PRQ53275">
    <property type="protein sequence ID" value="PRQ53275"/>
    <property type="gene ID" value="RchiOBHm_Chr2g0164721"/>
</dbReference>
<dbReference type="Pfam" id="PF24750">
    <property type="entry name" value="b-prop_At3g26010-like"/>
    <property type="match status" value="1"/>
</dbReference>
<evidence type="ECO:0000313" key="3">
    <source>
        <dbReference type="Proteomes" id="UP000238479"/>
    </source>
</evidence>
<proteinExistence type="predicted"/>
<evidence type="ECO:0000259" key="1">
    <source>
        <dbReference type="Pfam" id="PF24750"/>
    </source>
</evidence>
<dbReference type="EMBL" id="PDCK01000040">
    <property type="protein sequence ID" value="PRQ53275.1"/>
    <property type="molecule type" value="Genomic_DNA"/>
</dbReference>
<comment type="caution">
    <text evidence="2">The sequence shown here is derived from an EMBL/GenBank/DDBJ whole genome shotgun (WGS) entry which is preliminary data.</text>
</comment>
<dbReference type="AlphaFoldDB" id="A0A2P6S3N0"/>
<dbReference type="Proteomes" id="UP000238479">
    <property type="component" value="Chromosome 2"/>
</dbReference>
<sequence>MSTQLSQSFEFCFAEKKYSSSFDLSCFDYLVPAAMRGGDSTKRIYSRKSQSTLGAVPASELMNIEIDDLPDVVLVEILCRLPCYKFVSKCKCVFKRWCNVMSGPYFLGRFLCLQSDREQTPIIRTLITNKGEEFLTRMSSSAKPLALLFERLMSSHHLEQEPVVVATYNDLVLCCTTWGYYQRDYYICNPCTVQWVPVPPPPRVYRYTPVGFMCDLPYYNCTKDDQGGSFIQVNAEYMCTIVRLILRKRSVCKLKVQIFSSDTGEWKTSTISIPSGFVSDTVPLERSFSYNGMPYFVGDEPGDQNFLMGLDPFMINNSNSALSLSSTSRNSTNDDDIIDHYKCRFIRFDDPNSFLLRYLGEYRGCLHMCDYHDHTSALFVRELKEEEMHGGAGKLCLEGMMKDYSLDIKMVPGYDIVDLQFLDPNNEDIYIYTLAKTLSGTTFEQEIG</sequence>
<dbReference type="InterPro" id="IPR055290">
    <property type="entry name" value="At3g26010-like"/>
</dbReference>
<keyword evidence="3" id="KW-1185">Reference proteome</keyword>
<dbReference type="STRING" id="74649.A0A2P6S3N0"/>